<protein>
    <recommendedName>
        <fullName evidence="1">DUF8040 domain-containing protein</fullName>
    </recommendedName>
</protein>
<organism evidence="2 3">
    <name type="scientific">Mycena alexandri</name>
    <dbReference type="NCBI Taxonomy" id="1745969"/>
    <lineage>
        <taxon>Eukaryota</taxon>
        <taxon>Fungi</taxon>
        <taxon>Dikarya</taxon>
        <taxon>Basidiomycota</taxon>
        <taxon>Agaricomycotina</taxon>
        <taxon>Agaricomycetes</taxon>
        <taxon>Agaricomycetidae</taxon>
        <taxon>Agaricales</taxon>
        <taxon>Marasmiineae</taxon>
        <taxon>Mycenaceae</taxon>
        <taxon>Mycena</taxon>
    </lineage>
</organism>
<dbReference type="AlphaFoldDB" id="A0AAD6T1H8"/>
<comment type="caution">
    <text evidence="2">The sequence shown here is derived from an EMBL/GenBank/DDBJ whole genome shotgun (WGS) entry which is preliminary data.</text>
</comment>
<dbReference type="InterPro" id="IPR045249">
    <property type="entry name" value="HARBI1-like"/>
</dbReference>
<name>A0AAD6T1H8_9AGAR</name>
<gene>
    <name evidence="2" type="ORF">C8F04DRAFT_953131</name>
</gene>
<sequence>MNGGLTDSRGITAMEQTAIFIYWFVHASSQRDLMERFQRSNDTISKYTNLLLDMAVDNFYHKYVQNPADSTPPKIADSSSYFPFFRYCRGAVDGTHIDAF</sequence>
<dbReference type="InterPro" id="IPR058353">
    <property type="entry name" value="DUF8040"/>
</dbReference>
<dbReference type="Proteomes" id="UP001218188">
    <property type="component" value="Unassembled WGS sequence"/>
</dbReference>
<evidence type="ECO:0000313" key="2">
    <source>
        <dbReference type="EMBL" id="KAJ7037076.1"/>
    </source>
</evidence>
<evidence type="ECO:0000313" key="3">
    <source>
        <dbReference type="Proteomes" id="UP001218188"/>
    </source>
</evidence>
<accession>A0AAD6T1H8</accession>
<proteinExistence type="predicted"/>
<keyword evidence="3" id="KW-1185">Reference proteome</keyword>
<feature type="non-terminal residue" evidence="2">
    <location>
        <position position="100"/>
    </location>
</feature>
<feature type="domain" description="DUF8040" evidence="1">
    <location>
        <begin position="2"/>
        <end position="55"/>
    </location>
</feature>
<dbReference type="EMBL" id="JARJCM010000039">
    <property type="protein sequence ID" value="KAJ7037076.1"/>
    <property type="molecule type" value="Genomic_DNA"/>
</dbReference>
<dbReference type="PANTHER" id="PTHR22930">
    <property type="match status" value="1"/>
</dbReference>
<dbReference type="Pfam" id="PF26138">
    <property type="entry name" value="DUF8040"/>
    <property type="match status" value="1"/>
</dbReference>
<reference evidence="2" key="1">
    <citation type="submission" date="2023-03" db="EMBL/GenBank/DDBJ databases">
        <title>Massive genome expansion in bonnet fungi (Mycena s.s.) driven by repeated elements and novel gene families across ecological guilds.</title>
        <authorList>
            <consortium name="Lawrence Berkeley National Laboratory"/>
            <person name="Harder C.B."/>
            <person name="Miyauchi S."/>
            <person name="Viragh M."/>
            <person name="Kuo A."/>
            <person name="Thoen E."/>
            <person name="Andreopoulos B."/>
            <person name="Lu D."/>
            <person name="Skrede I."/>
            <person name="Drula E."/>
            <person name="Henrissat B."/>
            <person name="Morin E."/>
            <person name="Kohler A."/>
            <person name="Barry K."/>
            <person name="LaButti K."/>
            <person name="Morin E."/>
            <person name="Salamov A."/>
            <person name="Lipzen A."/>
            <person name="Mereny Z."/>
            <person name="Hegedus B."/>
            <person name="Baldrian P."/>
            <person name="Stursova M."/>
            <person name="Weitz H."/>
            <person name="Taylor A."/>
            <person name="Grigoriev I.V."/>
            <person name="Nagy L.G."/>
            <person name="Martin F."/>
            <person name="Kauserud H."/>
        </authorList>
    </citation>
    <scope>NUCLEOTIDE SEQUENCE</scope>
    <source>
        <strain evidence="2">CBHHK200</strain>
    </source>
</reference>
<evidence type="ECO:0000259" key="1">
    <source>
        <dbReference type="Pfam" id="PF26138"/>
    </source>
</evidence>
<dbReference type="PANTHER" id="PTHR22930:SF228">
    <property type="entry name" value="PROTEIN ALP1-LIKE"/>
    <property type="match status" value="1"/>
</dbReference>